<feature type="chain" id="PRO_5047297087" evidence="1">
    <location>
        <begin position="23"/>
        <end position="192"/>
    </location>
</feature>
<dbReference type="PANTHER" id="PTHR34406">
    <property type="entry name" value="PROTEIN YCEI"/>
    <property type="match status" value="1"/>
</dbReference>
<evidence type="ECO:0000313" key="3">
    <source>
        <dbReference type="EMBL" id="MDR5591925.1"/>
    </source>
</evidence>
<accession>A0ABU1EU54</accession>
<dbReference type="Proteomes" id="UP001257234">
    <property type="component" value="Unassembled WGS sequence"/>
</dbReference>
<dbReference type="EMBL" id="JAVJIU010000006">
    <property type="protein sequence ID" value="MDR5591925.1"/>
    <property type="molecule type" value="Genomic_DNA"/>
</dbReference>
<dbReference type="SUPFAM" id="SSF101874">
    <property type="entry name" value="YceI-like"/>
    <property type="match status" value="1"/>
</dbReference>
<evidence type="ECO:0000256" key="1">
    <source>
        <dbReference type="SAM" id="SignalP"/>
    </source>
</evidence>
<dbReference type="PANTHER" id="PTHR34406:SF1">
    <property type="entry name" value="PROTEIN YCEI"/>
    <property type="match status" value="1"/>
</dbReference>
<name>A0ABU1EU54_9FLAO</name>
<feature type="domain" description="Lipid/polyisoprenoid-binding YceI-like" evidence="2">
    <location>
        <begin position="24"/>
        <end position="191"/>
    </location>
</feature>
<dbReference type="CDD" id="cd06464">
    <property type="entry name" value="ACD_sHsps-like"/>
    <property type="match status" value="1"/>
</dbReference>
<dbReference type="RefSeq" id="WP_309562758.1">
    <property type="nucleotide sequence ID" value="NZ_JAVJIU010000006.1"/>
</dbReference>
<dbReference type="SMART" id="SM00867">
    <property type="entry name" value="YceI"/>
    <property type="match status" value="1"/>
</dbReference>
<protein>
    <submittedName>
        <fullName evidence="3">YceI family protein</fullName>
    </submittedName>
</protein>
<evidence type="ECO:0000259" key="2">
    <source>
        <dbReference type="SMART" id="SM00867"/>
    </source>
</evidence>
<dbReference type="InterPro" id="IPR007372">
    <property type="entry name" value="Lipid/polyisoprenoid-bd_YceI"/>
</dbReference>
<keyword evidence="1" id="KW-0732">Signal</keyword>
<reference evidence="4" key="1">
    <citation type="submission" date="2023-07" db="EMBL/GenBank/DDBJ databases">
        <title>Christiangramia sp. SM2212., a novel bacterium of the family Flavobacteriaceae isolated from the sea sediment.</title>
        <authorList>
            <person name="Wang J."/>
            <person name="Zhang X."/>
        </authorList>
    </citation>
    <scope>NUCLEOTIDE SEQUENCE [LARGE SCALE GENOMIC DNA]</scope>
    <source>
        <strain evidence="4">SM2212</strain>
    </source>
</reference>
<feature type="signal peptide" evidence="1">
    <location>
        <begin position="1"/>
        <end position="22"/>
    </location>
</feature>
<dbReference type="InterPro" id="IPR036761">
    <property type="entry name" value="TTHA0802/YceI-like_sf"/>
</dbReference>
<proteinExistence type="predicted"/>
<comment type="caution">
    <text evidence="3">The sequence shown here is derived from an EMBL/GenBank/DDBJ whole genome shotgun (WGS) entry which is preliminary data.</text>
</comment>
<dbReference type="Gene3D" id="2.40.128.110">
    <property type="entry name" value="Lipid/polyisoprenoid-binding, YceI-like"/>
    <property type="match status" value="1"/>
</dbReference>
<gene>
    <name evidence="3" type="ORF">RE431_14875</name>
</gene>
<keyword evidence="4" id="KW-1185">Reference proteome</keyword>
<sequence>MKPFHSLKMLGALLLLSLGLNAQSFQFDNNSSSLIVYGTSNIHDWIIDAAKSSGTITLATSDQKITGIENLEMVIRSESLKSGKSGMDKNTYKALKTEQFKTITYKLKSVKSINQSSNGSYHVMTSGILELAGVKKNTDLKFNLELQNNKVTINGEHELKMTDFNIEPPTAVFGSIKTGDEVKIKFRAQFNK</sequence>
<evidence type="ECO:0000313" key="4">
    <source>
        <dbReference type="Proteomes" id="UP001257234"/>
    </source>
</evidence>
<organism evidence="3 4">
    <name type="scientific">Christiangramia sediminicola</name>
    <dbReference type="NCBI Taxonomy" id="3073267"/>
    <lineage>
        <taxon>Bacteria</taxon>
        <taxon>Pseudomonadati</taxon>
        <taxon>Bacteroidota</taxon>
        <taxon>Flavobacteriia</taxon>
        <taxon>Flavobacteriales</taxon>
        <taxon>Flavobacteriaceae</taxon>
        <taxon>Christiangramia</taxon>
    </lineage>
</organism>
<dbReference type="Pfam" id="PF04264">
    <property type="entry name" value="YceI"/>
    <property type="match status" value="1"/>
</dbReference>